<evidence type="ECO:0000256" key="6">
    <source>
        <dbReference type="SAM" id="Coils"/>
    </source>
</evidence>
<dbReference type="GO" id="GO:0003723">
    <property type="term" value="F:RNA binding"/>
    <property type="evidence" value="ECO:0007669"/>
    <property type="project" value="TreeGrafter"/>
</dbReference>
<evidence type="ECO:0000256" key="1">
    <source>
        <dbReference type="ARBA" id="ARBA00004123"/>
    </source>
</evidence>
<name>A0A8H3BPR0_9AGAM</name>
<dbReference type="GO" id="GO:0045292">
    <property type="term" value="P:mRNA cis splicing, via spliceosome"/>
    <property type="evidence" value="ECO:0007669"/>
    <property type="project" value="InterPro"/>
</dbReference>
<evidence type="ECO:0000256" key="5">
    <source>
        <dbReference type="ARBA" id="ARBA00023242"/>
    </source>
</evidence>
<feature type="region of interest" description="Disordered" evidence="7">
    <location>
        <begin position="589"/>
        <end position="745"/>
    </location>
</feature>
<dbReference type="Pfam" id="PF00397">
    <property type="entry name" value="WW"/>
    <property type="match status" value="1"/>
</dbReference>
<protein>
    <recommendedName>
        <fullName evidence="12">Pre-mRNA-processing protein prp40</fullName>
    </recommendedName>
</protein>
<dbReference type="InterPro" id="IPR001202">
    <property type="entry name" value="WW_dom"/>
</dbReference>
<dbReference type="PANTHER" id="PTHR11864:SF0">
    <property type="entry name" value="PRP40 PRE-MRNA PROCESSING FACTOR 40 HOMOLOG A (YEAST)"/>
    <property type="match status" value="1"/>
</dbReference>
<proteinExistence type="predicted"/>
<dbReference type="InterPro" id="IPR036020">
    <property type="entry name" value="WW_dom_sf"/>
</dbReference>
<dbReference type="InterPro" id="IPR039726">
    <property type="entry name" value="Prp40-like"/>
</dbReference>
<keyword evidence="2" id="KW-0507">mRNA processing</keyword>
<dbReference type="AlphaFoldDB" id="A0A8H3BPR0"/>
<dbReference type="SMART" id="SM00441">
    <property type="entry name" value="FF"/>
    <property type="match status" value="4"/>
</dbReference>
<gene>
    <name evidence="10" type="ORF">RDB_LOCUS89463</name>
</gene>
<dbReference type="Proteomes" id="UP000663826">
    <property type="component" value="Unassembled WGS sequence"/>
</dbReference>
<dbReference type="SUPFAM" id="SSF51045">
    <property type="entry name" value="WW domain"/>
    <property type="match status" value="2"/>
</dbReference>
<dbReference type="PROSITE" id="PS01159">
    <property type="entry name" value="WW_DOMAIN_1"/>
    <property type="match status" value="1"/>
</dbReference>
<dbReference type="Pfam" id="PF01846">
    <property type="entry name" value="FF"/>
    <property type="match status" value="2"/>
</dbReference>
<reference evidence="10" key="1">
    <citation type="submission" date="2021-01" db="EMBL/GenBank/DDBJ databases">
        <authorList>
            <person name="Kaushik A."/>
        </authorList>
    </citation>
    <scope>NUCLEOTIDE SEQUENCE</scope>
    <source>
        <strain evidence="10">AG1-1B</strain>
    </source>
</reference>
<evidence type="ECO:0000313" key="10">
    <source>
        <dbReference type="EMBL" id="CAE6462005.1"/>
    </source>
</evidence>
<keyword evidence="5" id="KW-0539">Nucleus</keyword>
<feature type="compositionally biased region" description="Basic and acidic residues" evidence="7">
    <location>
        <begin position="632"/>
        <end position="738"/>
    </location>
</feature>
<evidence type="ECO:0000256" key="7">
    <source>
        <dbReference type="SAM" id="MobiDB-lite"/>
    </source>
</evidence>
<dbReference type="Gene3D" id="2.20.70.10">
    <property type="match status" value="2"/>
</dbReference>
<evidence type="ECO:0000256" key="3">
    <source>
        <dbReference type="ARBA" id="ARBA00022737"/>
    </source>
</evidence>
<dbReference type="PROSITE" id="PS50020">
    <property type="entry name" value="WW_DOMAIN_2"/>
    <property type="match status" value="2"/>
</dbReference>
<comment type="subcellular location">
    <subcellularLocation>
        <location evidence="1">Nucleus</location>
    </subcellularLocation>
</comment>
<comment type="caution">
    <text evidence="10">The sequence shown here is derived from an EMBL/GenBank/DDBJ whole genome shotgun (WGS) entry which is preliminary data.</text>
</comment>
<evidence type="ECO:0000259" key="8">
    <source>
        <dbReference type="PROSITE" id="PS50020"/>
    </source>
</evidence>
<dbReference type="Gene3D" id="1.10.10.440">
    <property type="entry name" value="FF domain"/>
    <property type="match status" value="4"/>
</dbReference>
<feature type="coiled-coil region" evidence="6">
    <location>
        <begin position="515"/>
        <end position="542"/>
    </location>
</feature>
<accession>A0A8H3BPR0</accession>
<dbReference type="SUPFAM" id="SSF81698">
    <property type="entry name" value="FF domain"/>
    <property type="match status" value="4"/>
</dbReference>
<dbReference type="GO" id="GO:0071004">
    <property type="term" value="C:U2-type prespliceosome"/>
    <property type="evidence" value="ECO:0007669"/>
    <property type="project" value="TreeGrafter"/>
</dbReference>
<sequence length="745" mass="87336">MASLPAPGSWTEYRNPEGRVYWYNTQTKLSSWEKPEELKSPFEKAMAKTPWKEHTSQGRKYWYHSQTKESKWEMPQDLVELMEKVNKESPMAAGLPPRPGAPNFVPGPVTHGDGLPAVPGLPINPTLALVGPGGMRPGPGLMPQPGFMPNNPAGMGSPLPTRPNMPDDPVVPPGGFPTHDEAEKAFFHLLKKAGVDATWTWDRTMRAIITDPLYKALGTLAEKKAAWQKFVEAIKAKEKDERDARIAKARPGIRNLLTNSRDIRYYTTFPTAEKLFAKVPAWNAAKIEEERKIIFEEFVEELKNAETIKQREMKTKNIARIVSLFKELDVDVLTKWRTAQQRVLECDEWKENEELRNLGPLDMLLAFEDYSRAQERMHQEETQKKAMEKARKERKAREAFRELLDELVKAGNLRAKTKWKSVYPTFAEDDRYLNLLGTPGSNPIELFWDVVDQFDQALEEKVSRVNRAMDARGVKFSTSMTGDNLLDAVRGSKEIEGLNEKDVIEVYETFKEELSQKAADELRKAERRKRHQIEDLRSALKKMDPPIGLDVPYEQAVALMQDLKEFRAIEDEETRAAAFAKYVRKQKEKLKELSEDGGSTTSRKRKEPSHASYDRDRERDRERERDRKHHRDHDDYERDRERDRDRDRDRDRHRDYRDRDYRDRDRERDRDRDRDRDYRDHRDRDYRGSSRYERDDRDRGHRSDRHRRDTMDVDRYELDYADERARKKTRMDVDGREDSPEEGEI</sequence>
<organism evidence="10 11">
    <name type="scientific">Rhizoctonia solani</name>
    <dbReference type="NCBI Taxonomy" id="456999"/>
    <lineage>
        <taxon>Eukaryota</taxon>
        <taxon>Fungi</taxon>
        <taxon>Dikarya</taxon>
        <taxon>Basidiomycota</taxon>
        <taxon>Agaricomycotina</taxon>
        <taxon>Agaricomycetes</taxon>
        <taxon>Cantharellales</taxon>
        <taxon>Ceratobasidiaceae</taxon>
        <taxon>Rhizoctonia</taxon>
    </lineage>
</organism>
<evidence type="ECO:0000256" key="2">
    <source>
        <dbReference type="ARBA" id="ARBA00022664"/>
    </source>
</evidence>
<feature type="domain" description="FF" evidence="9">
    <location>
        <begin position="392"/>
        <end position="453"/>
    </location>
</feature>
<dbReference type="GO" id="GO:0005685">
    <property type="term" value="C:U1 snRNP"/>
    <property type="evidence" value="ECO:0007669"/>
    <property type="project" value="TreeGrafter"/>
</dbReference>
<evidence type="ECO:0000256" key="4">
    <source>
        <dbReference type="ARBA" id="ARBA00023187"/>
    </source>
</evidence>
<keyword evidence="3" id="KW-0677">Repeat</keyword>
<feature type="domain" description="WW" evidence="8">
    <location>
        <begin position="4"/>
        <end position="37"/>
    </location>
</feature>
<dbReference type="CDD" id="cd00201">
    <property type="entry name" value="WW"/>
    <property type="match status" value="2"/>
</dbReference>
<dbReference type="PANTHER" id="PTHR11864">
    <property type="entry name" value="PRE-MRNA-PROCESSING PROTEIN PRP40"/>
    <property type="match status" value="1"/>
</dbReference>
<dbReference type="PROSITE" id="PS51676">
    <property type="entry name" value="FF"/>
    <property type="match status" value="1"/>
</dbReference>
<keyword evidence="4" id="KW-0508">mRNA splicing</keyword>
<evidence type="ECO:0008006" key="12">
    <source>
        <dbReference type="Google" id="ProtNLM"/>
    </source>
</evidence>
<dbReference type="FunFam" id="1.10.10.440:FF:000013">
    <property type="entry name" value="pre-mRNA-processing protein 40A isoform X1"/>
    <property type="match status" value="1"/>
</dbReference>
<dbReference type="InterPro" id="IPR002713">
    <property type="entry name" value="FF_domain"/>
</dbReference>
<dbReference type="InterPro" id="IPR036517">
    <property type="entry name" value="FF_domain_sf"/>
</dbReference>
<dbReference type="SMART" id="SM00456">
    <property type="entry name" value="WW"/>
    <property type="match status" value="2"/>
</dbReference>
<keyword evidence="6" id="KW-0175">Coiled coil</keyword>
<feature type="compositionally biased region" description="Basic and acidic residues" evidence="7">
    <location>
        <begin position="608"/>
        <end position="625"/>
    </location>
</feature>
<evidence type="ECO:0000259" key="9">
    <source>
        <dbReference type="PROSITE" id="PS51676"/>
    </source>
</evidence>
<dbReference type="EMBL" id="CAJMWQ010001786">
    <property type="protein sequence ID" value="CAE6462005.1"/>
    <property type="molecule type" value="Genomic_DNA"/>
</dbReference>
<feature type="domain" description="WW" evidence="8">
    <location>
        <begin position="45"/>
        <end position="77"/>
    </location>
</feature>
<evidence type="ECO:0000313" key="11">
    <source>
        <dbReference type="Proteomes" id="UP000663826"/>
    </source>
</evidence>